<feature type="region of interest" description="Disordered" evidence="1">
    <location>
        <begin position="354"/>
        <end position="379"/>
    </location>
</feature>
<keyword evidence="2" id="KW-0472">Membrane</keyword>
<reference evidence="3 4" key="1">
    <citation type="submission" date="2017-07" db="EMBL/GenBank/DDBJ databases">
        <title>The Complete Genome of Streptomyces asterosporus-ZSY.</title>
        <authorList>
            <person name="Zhang S."/>
        </authorList>
    </citation>
    <scope>NUCLEOTIDE SEQUENCE [LARGE SCALE GENOMIC DNA]</scope>
    <source>
        <strain evidence="3 4">DSM 41452</strain>
    </source>
</reference>
<feature type="transmembrane region" description="Helical" evidence="2">
    <location>
        <begin position="285"/>
        <end position="309"/>
    </location>
</feature>
<feature type="transmembrane region" description="Helical" evidence="2">
    <location>
        <begin position="172"/>
        <end position="197"/>
    </location>
</feature>
<evidence type="ECO:0000256" key="2">
    <source>
        <dbReference type="SAM" id="Phobius"/>
    </source>
</evidence>
<keyword evidence="2" id="KW-0812">Transmembrane</keyword>
<keyword evidence="4" id="KW-1185">Reference proteome</keyword>
<proteinExistence type="predicted"/>
<evidence type="ECO:0000313" key="3">
    <source>
        <dbReference type="EMBL" id="QDI67401.1"/>
    </source>
</evidence>
<protein>
    <submittedName>
        <fullName evidence="3">Uncharacterized protein</fullName>
    </submittedName>
</protein>
<dbReference type="Proteomes" id="UP000316215">
    <property type="component" value="Chromosome"/>
</dbReference>
<dbReference type="RefSeq" id="WP_142230920.1">
    <property type="nucleotide sequence ID" value="NZ_CP022310.1"/>
</dbReference>
<feature type="compositionally biased region" description="Low complexity" evidence="1">
    <location>
        <begin position="361"/>
        <end position="379"/>
    </location>
</feature>
<keyword evidence="2" id="KW-1133">Transmembrane helix</keyword>
<dbReference type="KEGG" id="sast:CD934_00955"/>
<name>A0A514JJC1_9ACTN</name>
<organism evidence="3 4">
    <name type="scientific">Streptomyces calvus</name>
    <dbReference type="NCBI Taxonomy" id="67282"/>
    <lineage>
        <taxon>Bacteria</taxon>
        <taxon>Bacillati</taxon>
        <taxon>Actinomycetota</taxon>
        <taxon>Actinomycetes</taxon>
        <taxon>Kitasatosporales</taxon>
        <taxon>Streptomycetaceae</taxon>
        <taxon>Streptomyces</taxon>
    </lineage>
</organism>
<dbReference type="AlphaFoldDB" id="A0A514JJC1"/>
<evidence type="ECO:0000313" key="4">
    <source>
        <dbReference type="Proteomes" id="UP000316215"/>
    </source>
</evidence>
<feature type="transmembrane region" description="Helical" evidence="2">
    <location>
        <begin position="254"/>
        <end position="273"/>
    </location>
</feature>
<dbReference type="EMBL" id="CP022310">
    <property type="protein sequence ID" value="QDI67401.1"/>
    <property type="molecule type" value="Genomic_DNA"/>
</dbReference>
<gene>
    <name evidence="3" type="ORF">CD934_00955</name>
</gene>
<accession>A0A514JJC1</accession>
<sequence>MAGNRLQRAAPGRLREWWRERRSWELSEEARANVRTVGALVTVREAVPSLTDEARTMLQGARRELEAADTVLLFDEHRRSPLGSHVTAAHLHLNAARLLWARSFVTSPQDVSPYLAGLKAVVNEHLPPGDPRRKSVERLQGISSADELVRLTEAVEAAQAVALREKLRAASFVRIVCCVAGFLMLLAAGVAVLTSVWSQAVPMCFNPSQSIGSVATAPESPVSYRVVCPIGSDDSPRSPDLDDNVKAVATWGDYVVVEVVGLVAAGVAAASALRKIRGTSTPYPVPVASALLKLPAGALTAVLGLLLMRGGFVPGLSSLDSSAQIIAWAVVFGYSQELFTKFVDRRGQMVLDAVRGPTSPPQGTATAPGPAAASDSAGG</sequence>
<evidence type="ECO:0000256" key="1">
    <source>
        <dbReference type="SAM" id="MobiDB-lite"/>
    </source>
</evidence>
<feature type="transmembrane region" description="Helical" evidence="2">
    <location>
        <begin position="321"/>
        <end position="339"/>
    </location>
</feature>